<proteinExistence type="predicted"/>
<name>X6MPC7_RETFI</name>
<comment type="caution">
    <text evidence="1">The sequence shown here is derived from an EMBL/GenBank/DDBJ whole genome shotgun (WGS) entry which is preliminary data.</text>
</comment>
<dbReference type="OrthoDB" id="2400221at2759"/>
<sequence length="101" mass="12023">MVCRKFNKKSNMAIKNKKKKNIIRKNSTSSKKEQEKDIIALQMDMERIINEDKINYDSKPQGIKSWWNQAMCHSENNQIKPVFENTALKMMEHHQQNTKLD</sequence>
<protein>
    <submittedName>
        <fullName evidence="1">Uncharacterized protein</fullName>
    </submittedName>
</protein>
<gene>
    <name evidence="1" type="ORF">RFI_22068</name>
</gene>
<dbReference type="Proteomes" id="UP000023152">
    <property type="component" value="Unassembled WGS sequence"/>
</dbReference>
<accession>X6MPC7</accession>
<organism evidence="1 2">
    <name type="scientific">Reticulomyxa filosa</name>
    <dbReference type="NCBI Taxonomy" id="46433"/>
    <lineage>
        <taxon>Eukaryota</taxon>
        <taxon>Sar</taxon>
        <taxon>Rhizaria</taxon>
        <taxon>Retaria</taxon>
        <taxon>Foraminifera</taxon>
        <taxon>Monothalamids</taxon>
        <taxon>Reticulomyxidae</taxon>
        <taxon>Reticulomyxa</taxon>
    </lineage>
</organism>
<dbReference type="AlphaFoldDB" id="X6MPC7"/>
<reference evidence="1 2" key="1">
    <citation type="journal article" date="2013" name="Curr. Biol.">
        <title>The Genome of the Foraminiferan Reticulomyxa filosa.</title>
        <authorList>
            <person name="Glockner G."/>
            <person name="Hulsmann N."/>
            <person name="Schleicher M."/>
            <person name="Noegel A.A."/>
            <person name="Eichinger L."/>
            <person name="Gallinger C."/>
            <person name="Pawlowski J."/>
            <person name="Sierra R."/>
            <person name="Euteneuer U."/>
            <person name="Pillet L."/>
            <person name="Moustafa A."/>
            <person name="Platzer M."/>
            <person name="Groth M."/>
            <person name="Szafranski K."/>
            <person name="Schliwa M."/>
        </authorList>
    </citation>
    <scope>NUCLEOTIDE SEQUENCE [LARGE SCALE GENOMIC DNA]</scope>
</reference>
<evidence type="ECO:0000313" key="1">
    <source>
        <dbReference type="EMBL" id="ETO15297.1"/>
    </source>
</evidence>
<keyword evidence="2" id="KW-1185">Reference proteome</keyword>
<dbReference type="EMBL" id="ASPP01019265">
    <property type="protein sequence ID" value="ETO15297.1"/>
    <property type="molecule type" value="Genomic_DNA"/>
</dbReference>
<evidence type="ECO:0000313" key="2">
    <source>
        <dbReference type="Proteomes" id="UP000023152"/>
    </source>
</evidence>